<name>A0A090XA21_ACACA</name>
<dbReference type="InterPro" id="IPR003702">
    <property type="entry name" value="ActCoA_hydro_N"/>
</dbReference>
<reference evidence="5" key="1">
    <citation type="journal article" date="2013" name="PLoS ONE">
        <title>Evidence for a hydrogenosomal-type anaerobic ATP generation pathway in Acanthamoeba castellanii.</title>
        <authorList>
            <person name="Leger M.M."/>
            <person name="Gawryluk R.M."/>
            <person name="Gray M.W."/>
            <person name="Roger A.J."/>
        </authorList>
    </citation>
    <scope>NUCLEOTIDE SEQUENCE</scope>
    <source>
        <strain evidence="5">Neff</strain>
    </source>
</reference>
<dbReference type="Gene3D" id="3.40.1080.10">
    <property type="entry name" value="Glutaconate Coenzyme A-transferase"/>
    <property type="match status" value="1"/>
</dbReference>
<dbReference type="InterPro" id="IPR046433">
    <property type="entry name" value="ActCoA_hydro"/>
</dbReference>
<dbReference type="InterPro" id="IPR038460">
    <property type="entry name" value="AcetylCoA_hyd_C_sf"/>
</dbReference>
<comment type="similarity">
    <text evidence="1">Belongs to the acetyl-CoA hydrolase/transferase family.</text>
</comment>
<feature type="domain" description="Acetyl-CoA hydrolase/transferase C-terminal" evidence="4">
    <location>
        <begin position="297"/>
        <end position="448"/>
    </location>
</feature>
<proteinExistence type="inferred from homology"/>
<evidence type="ECO:0000313" key="5">
    <source>
        <dbReference type="EMBL" id="JAC88996.1"/>
    </source>
</evidence>
<dbReference type="InterPro" id="IPR026888">
    <property type="entry name" value="AcetylCoA_hyd_C"/>
</dbReference>
<keyword evidence="2" id="KW-0808">Transferase</keyword>
<protein>
    <submittedName>
        <fullName evidence="5">ASCT1B</fullName>
    </submittedName>
</protein>
<gene>
    <name evidence="5" type="primary">ASCT1B</name>
</gene>
<dbReference type="Gene3D" id="3.30.750.70">
    <property type="entry name" value="4-hydroxybutyrate coenzyme like domains"/>
    <property type="match status" value="1"/>
</dbReference>
<dbReference type="Gene3D" id="3.40.1080.20">
    <property type="entry name" value="Acetyl-CoA hydrolase/transferase C-terminal domain"/>
    <property type="match status" value="1"/>
</dbReference>
<dbReference type="VEuPathDB" id="AmoebaDB:ACA1_276370"/>
<organism evidence="5">
    <name type="scientific">Acanthamoeba castellanii</name>
    <name type="common">Amoeba</name>
    <dbReference type="NCBI Taxonomy" id="5755"/>
    <lineage>
        <taxon>Eukaryota</taxon>
        <taxon>Amoebozoa</taxon>
        <taxon>Discosea</taxon>
        <taxon>Longamoebia</taxon>
        <taxon>Centramoebida</taxon>
        <taxon>Acanthamoebidae</taxon>
        <taxon>Acanthamoeba</taxon>
    </lineage>
</organism>
<accession>A0A090XA21</accession>
<evidence type="ECO:0000259" key="4">
    <source>
        <dbReference type="Pfam" id="PF13336"/>
    </source>
</evidence>
<dbReference type="PANTHER" id="PTHR21432:SF20">
    <property type="entry name" value="ACETYL-COA HYDROLASE"/>
    <property type="match status" value="1"/>
</dbReference>
<dbReference type="GO" id="GO:0006083">
    <property type="term" value="P:acetate metabolic process"/>
    <property type="evidence" value="ECO:0007669"/>
    <property type="project" value="InterPro"/>
</dbReference>
<dbReference type="InterPro" id="IPR037171">
    <property type="entry name" value="NagB/RpiA_transferase-like"/>
</dbReference>
<sequence length="472" mass="51452">MKRLQQMSARTTVLSAASAGRASAFGRRAYQGRPQMLSADDAVKVIKTGDRVFVHSVAAAPQALIHAMTRRAPELRDVEVCHMHIEGDASYADKKYEGSFKNNNFFVGKNVRKGVQEGRLDYTPVFLSEIPLLFRRGILPLDVALITVSPPDQHGFCSLGTSVDASLAAVQCAKTVIAQVNPHMPRTHGDGFVHESAISFMVDGPAPLIEHKRGKVTETIGKIGKNVAQLVEDGATLQMGIGVIPDAVLAELTHHKKLGIHTEMFSDGIIDLVERGVITGENKVIAPRTITVGFCLGTKRLYDFVHENPAVQFRAIEWVNNPILIKENPKMTAINSAVEVDLSGQICADSIGSKLYSGVGGQMDFMRGAALSHGGKPIIALPSTTSRGESKIVPRLKRGAGVVTTRAHVHWVVTEWGAVNLFGKPVKERMKALISIAHPLHRPWLEKEVERGFWFDVDENSPKIPESAHVDE</sequence>
<evidence type="ECO:0000256" key="1">
    <source>
        <dbReference type="ARBA" id="ARBA00009632"/>
    </source>
</evidence>
<evidence type="ECO:0000259" key="3">
    <source>
        <dbReference type="Pfam" id="PF02550"/>
    </source>
</evidence>
<dbReference type="SUPFAM" id="SSF100950">
    <property type="entry name" value="NagB/RpiA/CoA transferase-like"/>
    <property type="match status" value="2"/>
</dbReference>
<dbReference type="EMBL" id="GANQ01000006">
    <property type="protein sequence ID" value="JAC88996.1"/>
    <property type="molecule type" value="Transcribed_RNA"/>
</dbReference>
<feature type="domain" description="Acetyl-CoA hydrolase/transferase N-terminal" evidence="3">
    <location>
        <begin position="44"/>
        <end position="202"/>
    </location>
</feature>
<dbReference type="Pfam" id="PF02550">
    <property type="entry name" value="AcetylCoA_hydro"/>
    <property type="match status" value="1"/>
</dbReference>
<evidence type="ECO:0000256" key="2">
    <source>
        <dbReference type="ARBA" id="ARBA00022679"/>
    </source>
</evidence>
<dbReference type="PANTHER" id="PTHR21432">
    <property type="entry name" value="ACETYL-COA HYDROLASE-RELATED"/>
    <property type="match status" value="1"/>
</dbReference>
<dbReference type="GO" id="GO:0008775">
    <property type="term" value="F:acetate CoA-transferase activity"/>
    <property type="evidence" value="ECO:0007669"/>
    <property type="project" value="InterPro"/>
</dbReference>
<dbReference type="AlphaFoldDB" id="A0A090XA21"/>
<dbReference type="Pfam" id="PF13336">
    <property type="entry name" value="AcetylCoA_hyd_C"/>
    <property type="match status" value="1"/>
</dbReference>